<dbReference type="PANTHER" id="PTHR23279:SF5">
    <property type="entry name" value="DEFECTIVE PROBOSCIS EXTENSION RESPONSE 8, ISOFORM A"/>
    <property type="match status" value="1"/>
</dbReference>
<gene>
    <name evidence="2" type="primary">jg5353</name>
    <name evidence="2" type="ORF">PAEG_LOCUS10948</name>
</gene>
<dbReference type="Pfam" id="PF13927">
    <property type="entry name" value="Ig_3"/>
    <property type="match status" value="1"/>
</dbReference>
<reference evidence="2" key="1">
    <citation type="submission" date="2022-03" db="EMBL/GenBank/DDBJ databases">
        <authorList>
            <person name="Lindestad O."/>
        </authorList>
    </citation>
    <scope>NUCLEOTIDE SEQUENCE</scope>
</reference>
<dbReference type="InterPro" id="IPR013783">
    <property type="entry name" value="Ig-like_fold"/>
</dbReference>
<dbReference type="InterPro" id="IPR003599">
    <property type="entry name" value="Ig_sub"/>
</dbReference>
<dbReference type="SMART" id="SM00409">
    <property type="entry name" value="IG"/>
    <property type="match status" value="2"/>
</dbReference>
<dbReference type="FunFam" id="2.60.40.10:FF:000533">
    <property type="entry name" value="Uncharacterized protein, isoform A"/>
    <property type="match status" value="1"/>
</dbReference>
<dbReference type="InterPro" id="IPR003598">
    <property type="entry name" value="Ig_sub2"/>
</dbReference>
<dbReference type="InterPro" id="IPR013106">
    <property type="entry name" value="Ig_V-set"/>
</dbReference>
<proteinExistence type="predicted"/>
<dbReference type="Gene3D" id="2.60.40.10">
    <property type="entry name" value="Immunoglobulins"/>
    <property type="match status" value="2"/>
</dbReference>
<dbReference type="InterPro" id="IPR036179">
    <property type="entry name" value="Ig-like_dom_sf"/>
</dbReference>
<evidence type="ECO:0000313" key="3">
    <source>
        <dbReference type="Proteomes" id="UP000838756"/>
    </source>
</evidence>
<dbReference type="SUPFAM" id="SSF48726">
    <property type="entry name" value="Immunoglobulin"/>
    <property type="match status" value="2"/>
</dbReference>
<dbReference type="EMBL" id="CAKXAJ010024914">
    <property type="protein sequence ID" value="CAH2232730.1"/>
    <property type="molecule type" value="Genomic_DNA"/>
</dbReference>
<organism evidence="2 3">
    <name type="scientific">Pararge aegeria aegeria</name>
    <dbReference type="NCBI Taxonomy" id="348720"/>
    <lineage>
        <taxon>Eukaryota</taxon>
        <taxon>Metazoa</taxon>
        <taxon>Ecdysozoa</taxon>
        <taxon>Arthropoda</taxon>
        <taxon>Hexapoda</taxon>
        <taxon>Insecta</taxon>
        <taxon>Pterygota</taxon>
        <taxon>Neoptera</taxon>
        <taxon>Endopterygota</taxon>
        <taxon>Lepidoptera</taxon>
        <taxon>Glossata</taxon>
        <taxon>Ditrysia</taxon>
        <taxon>Papilionoidea</taxon>
        <taxon>Nymphalidae</taxon>
        <taxon>Satyrinae</taxon>
        <taxon>Satyrini</taxon>
        <taxon>Parargina</taxon>
        <taxon>Pararge</taxon>
    </lineage>
</organism>
<dbReference type="GO" id="GO:0050808">
    <property type="term" value="P:synapse organization"/>
    <property type="evidence" value="ECO:0007669"/>
    <property type="project" value="TreeGrafter"/>
</dbReference>
<dbReference type="AlphaFoldDB" id="A0A8S4RBD2"/>
<dbReference type="FunFam" id="2.60.40.10:FF:000129">
    <property type="entry name" value="CLUMA_CG018772, isoform A"/>
    <property type="match status" value="1"/>
</dbReference>
<feature type="domain" description="Ig-like" evidence="1">
    <location>
        <begin position="38"/>
        <end position="125"/>
    </location>
</feature>
<protein>
    <submittedName>
        <fullName evidence="2">Jg5353 protein</fullName>
    </submittedName>
</protein>
<dbReference type="InterPro" id="IPR007110">
    <property type="entry name" value="Ig-like_dom"/>
</dbReference>
<evidence type="ECO:0000259" key="1">
    <source>
        <dbReference type="PROSITE" id="PS50835"/>
    </source>
</evidence>
<dbReference type="PROSITE" id="PS50835">
    <property type="entry name" value="IG_LIKE"/>
    <property type="match status" value="2"/>
</dbReference>
<name>A0A8S4RBD2_9NEOP</name>
<dbReference type="PANTHER" id="PTHR23279">
    <property type="entry name" value="DEFECTIVE PROBOSCIS EXTENSION RESPONSE DPR -RELATED"/>
    <property type="match status" value="1"/>
</dbReference>
<dbReference type="CDD" id="cd00096">
    <property type="entry name" value="Ig"/>
    <property type="match status" value="1"/>
</dbReference>
<dbReference type="InterPro" id="IPR037448">
    <property type="entry name" value="Zig-8"/>
</dbReference>
<accession>A0A8S4RBD2</accession>
<dbReference type="CDD" id="cd00099">
    <property type="entry name" value="IgV"/>
    <property type="match status" value="1"/>
</dbReference>
<dbReference type="Proteomes" id="UP000838756">
    <property type="component" value="Unassembled WGS sequence"/>
</dbReference>
<dbReference type="OrthoDB" id="6365338at2759"/>
<keyword evidence="3" id="KW-1185">Reference proteome</keyword>
<sequence length="406" mass="45212">MKAGSGTETPFDETTVDISSRKFRAEFLQEWHNTPDAPYFDPNTPRNITGLVGHPVKLLCRVKNLQNRTVSWVRHRDIHLLTVGRYTYTSDQRFEAQHRPRSEEWALRIRSPQRRDSGQYECQISTTPPIGHAVFLSIVEPETTISSGAELFIQSGSTINLTCTVRHTPEPPISITWTHRDQIINFDSARGGISLVTEKGLKSTSRLLVQKARGYDAGVYTCGPNNAPPASIRVHVLSGEHPAAMQQGCAKSSLDFIVSIMCTFLAVFLVFFTDHLQFGTTPPRKHQHAYSSQQAVFLYSSPKIVVASMITGTAGLTTKCASGHGLSNCSKCLLHMFNLKLQDTDLCRLCKEAAETPLYLICSCPALMHKRSTLLGKHIIQPEDAKFLPARKVLLYLTATNACWEI</sequence>
<dbReference type="GO" id="GO:0032589">
    <property type="term" value="C:neuron projection membrane"/>
    <property type="evidence" value="ECO:0007669"/>
    <property type="project" value="TreeGrafter"/>
</dbReference>
<dbReference type="Pfam" id="PF07686">
    <property type="entry name" value="V-set"/>
    <property type="match status" value="1"/>
</dbReference>
<comment type="caution">
    <text evidence="2">The sequence shown here is derived from an EMBL/GenBank/DDBJ whole genome shotgun (WGS) entry which is preliminary data.</text>
</comment>
<dbReference type="SMART" id="SM00408">
    <property type="entry name" value="IGc2"/>
    <property type="match status" value="2"/>
</dbReference>
<feature type="domain" description="Ig-like" evidence="1">
    <location>
        <begin position="141"/>
        <end position="233"/>
    </location>
</feature>
<evidence type="ECO:0000313" key="2">
    <source>
        <dbReference type="EMBL" id="CAH2232730.1"/>
    </source>
</evidence>